<name>A0A7X4YMP5_9BACL</name>
<dbReference type="InterPro" id="IPR019533">
    <property type="entry name" value="Peptidase_S26"/>
</dbReference>
<evidence type="ECO:0000256" key="5">
    <source>
        <dbReference type="ARBA" id="ARBA00022801"/>
    </source>
</evidence>
<evidence type="ECO:0000256" key="6">
    <source>
        <dbReference type="PIRSR" id="PIRSR600223-1"/>
    </source>
</evidence>
<evidence type="ECO:0000256" key="8">
    <source>
        <dbReference type="SAM" id="MobiDB-lite"/>
    </source>
</evidence>
<dbReference type="GO" id="GO:0005886">
    <property type="term" value="C:plasma membrane"/>
    <property type="evidence" value="ECO:0007669"/>
    <property type="project" value="UniProtKB-SubCell"/>
</dbReference>
<evidence type="ECO:0000256" key="3">
    <source>
        <dbReference type="ARBA" id="ARBA00009370"/>
    </source>
</evidence>
<dbReference type="PANTHER" id="PTHR43390">
    <property type="entry name" value="SIGNAL PEPTIDASE I"/>
    <property type="match status" value="1"/>
</dbReference>
<comment type="caution">
    <text evidence="10">The sequence shown here is derived from an EMBL/GenBank/DDBJ whole genome shotgun (WGS) entry which is preliminary data.</text>
</comment>
<keyword evidence="7" id="KW-0812">Transmembrane</keyword>
<dbReference type="InterPro" id="IPR036286">
    <property type="entry name" value="LexA/Signal_pep-like_sf"/>
</dbReference>
<feature type="active site" evidence="6">
    <location>
        <position position="124"/>
    </location>
</feature>
<feature type="compositionally biased region" description="Basic and acidic residues" evidence="8">
    <location>
        <begin position="1"/>
        <end position="29"/>
    </location>
</feature>
<dbReference type="CDD" id="cd06530">
    <property type="entry name" value="S26_SPase_I"/>
    <property type="match status" value="1"/>
</dbReference>
<keyword evidence="11" id="KW-1185">Reference proteome</keyword>
<proteinExistence type="inferred from homology"/>
<comment type="subcellular location">
    <subcellularLocation>
        <location evidence="2">Cell membrane</location>
        <topology evidence="2">Single-pass type II membrane protein</topology>
    </subcellularLocation>
    <subcellularLocation>
        <location evidence="7">Membrane</location>
        <topology evidence="7">Single-pass type II membrane protein</topology>
    </subcellularLocation>
</comment>
<dbReference type="Gene3D" id="2.10.109.10">
    <property type="entry name" value="Umud Fragment, subunit A"/>
    <property type="match status" value="1"/>
</dbReference>
<dbReference type="SUPFAM" id="SSF51306">
    <property type="entry name" value="LexA/Signal peptidase"/>
    <property type="match status" value="1"/>
</dbReference>
<evidence type="ECO:0000256" key="4">
    <source>
        <dbReference type="ARBA" id="ARBA00013208"/>
    </source>
</evidence>
<organism evidence="10 11">
    <name type="scientific">Paenibacillus sacheonensis</name>
    <dbReference type="NCBI Taxonomy" id="742054"/>
    <lineage>
        <taxon>Bacteria</taxon>
        <taxon>Bacillati</taxon>
        <taxon>Bacillota</taxon>
        <taxon>Bacilli</taxon>
        <taxon>Bacillales</taxon>
        <taxon>Paenibacillaceae</taxon>
        <taxon>Paenibacillus</taxon>
    </lineage>
</organism>
<sequence length="236" mass="26559">MDQQHRNDEQLTEQDEIKPAEKPAEKPADADGSDAPESPSHPPAKRAQKEVFEWVKALAIAAILVLVIRYFLFAPFIVDGPSMEPNFYTGERLIVDKAIYEIRKPKRGEVIVFHVPDEGKDFIKRVIGVPGDTIKYQDDNLYINGKLYEEPYLKESIAAAKANGEIFNNNGGPERNFPNANFDTDVVPEGHVLAFGDNRPNSKDSRMIGFVDDKEIVGRADIIFWPMSKMSFVKHG</sequence>
<feature type="transmembrane region" description="Helical" evidence="7">
    <location>
        <begin position="54"/>
        <end position="78"/>
    </location>
</feature>
<feature type="region of interest" description="Disordered" evidence="8">
    <location>
        <begin position="1"/>
        <end position="45"/>
    </location>
</feature>
<feature type="domain" description="Peptidase S26" evidence="9">
    <location>
        <begin position="52"/>
        <end position="225"/>
    </location>
</feature>
<gene>
    <name evidence="10" type="primary">lepB</name>
    <name evidence="10" type="ORF">GT003_09100</name>
</gene>
<evidence type="ECO:0000256" key="1">
    <source>
        <dbReference type="ARBA" id="ARBA00000677"/>
    </source>
</evidence>
<dbReference type="RefSeq" id="WP_161696691.1">
    <property type="nucleotide sequence ID" value="NZ_JAAAMU010000004.1"/>
</dbReference>
<dbReference type="EC" id="3.4.21.89" evidence="4 7"/>
<dbReference type="InterPro" id="IPR019757">
    <property type="entry name" value="Pept_S26A_signal_pept_1_Lys-AS"/>
</dbReference>
<dbReference type="Pfam" id="PF10502">
    <property type="entry name" value="Peptidase_S26"/>
    <property type="match status" value="1"/>
</dbReference>
<protein>
    <recommendedName>
        <fullName evidence="4 7">Signal peptidase I</fullName>
        <ecNumber evidence="4 7">3.4.21.89</ecNumber>
    </recommendedName>
</protein>
<dbReference type="NCBIfam" id="TIGR02227">
    <property type="entry name" value="sigpep_I_bact"/>
    <property type="match status" value="1"/>
</dbReference>
<dbReference type="GO" id="GO:0004252">
    <property type="term" value="F:serine-type endopeptidase activity"/>
    <property type="evidence" value="ECO:0007669"/>
    <property type="project" value="InterPro"/>
</dbReference>
<dbReference type="GO" id="GO:0006465">
    <property type="term" value="P:signal peptide processing"/>
    <property type="evidence" value="ECO:0007669"/>
    <property type="project" value="InterPro"/>
</dbReference>
<evidence type="ECO:0000256" key="7">
    <source>
        <dbReference type="RuleBase" id="RU362042"/>
    </source>
</evidence>
<dbReference type="AlphaFoldDB" id="A0A7X4YMP5"/>
<comment type="catalytic activity">
    <reaction evidence="1 7">
        <text>Cleavage of hydrophobic, N-terminal signal or leader sequences from secreted and periplasmic proteins.</text>
        <dbReference type="EC" id="3.4.21.89"/>
    </reaction>
</comment>
<dbReference type="PRINTS" id="PR00727">
    <property type="entry name" value="LEADERPTASE"/>
</dbReference>
<keyword evidence="7" id="KW-0645">Protease</keyword>
<comment type="similarity">
    <text evidence="3 7">Belongs to the peptidase S26 family.</text>
</comment>
<evidence type="ECO:0000313" key="11">
    <source>
        <dbReference type="Proteomes" id="UP000558113"/>
    </source>
</evidence>
<dbReference type="OrthoDB" id="9802919at2"/>
<feature type="active site" evidence="6">
    <location>
        <position position="82"/>
    </location>
</feature>
<keyword evidence="5 7" id="KW-0378">Hydrolase</keyword>
<dbReference type="InterPro" id="IPR000223">
    <property type="entry name" value="Pept_S26A_signal_pept_1"/>
</dbReference>
<evidence type="ECO:0000259" key="9">
    <source>
        <dbReference type="Pfam" id="PF10502"/>
    </source>
</evidence>
<dbReference type="PROSITE" id="PS00760">
    <property type="entry name" value="SPASE_I_2"/>
    <property type="match status" value="1"/>
</dbReference>
<dbReference type="Proteomes" id="UP000558113">
    <property type="component" value="Unassembled WGS sequence"/>
</dbReference>
<keyword evidence="7" id="KW-0472">Membrane</keyword>
<dbReference type="EMBL" id="JAAAMU010000004">
    <property type="protein sequence ID" value="NBC69145.1"/>
    <property type="molecule type" value="Genomic_DNA"/>
</dbReference>
<evidence type="ECO:0000256" key="2">
    <source>
        <dbReference type="ARBA" id="ARBA00004401"/>
    </source>
</evidence>
<dbReference type="PANTHER" id="PTHR43390:SF1">
    <property type="entry name" value="CHLOROPLAST PROCESSING PEPTIDASE"/>
    <property type="match status" value="1"/>
</dbReference>
<dbReference type="GO" id="GO:0009003">
    <property type="term" value="F:signal peptidase activity"/>
    <property type="evidence" value="ECO:0007669"/>
    <property type="project" value="UniProtKB-EC"/>
</dbReference>
<reference evidence="10 11" key="1">
    <citation type="submission" date="2020-01" db="EMBL/GenBank/DDBJ databases">
        <title>Paenibacillus soybeanensis sp. nov. isolated from the nodules of soybean (Glycine max(L.) Merr).</title>
        <authorList>
            <person name="Wang H."/>
        </authorList>
    </citation>
    <scope>NUCLEOTIDE SEQUENCE [LARGE SCALE GENOMIC DNA]</scope>
    <source>
        <strain evidence="10 11">DSM 23054</strain>
    </source>
</reference>
<accession>A0A7X4YMP5</accession>
<keyword evidence="7" id="KW-1133">Transmembrane helix</keyword>
<evidence type="ECO:0000313" key="10">
    <source>
        <dbReference type="EMBL" id="NBC69145.1"/>
    </source>
</evidence>